<dbReference type="Proteomes" id="UP000827724">
    <property type="component" value="Unassembled WGS sequence"/>
</dbReference>
<gene>
    <name evidence="1" type="ORF">Trco_008016</name>
</gene>
<comment type="caution">
    <text evidence="1">The sequence shown here is derived from an EMBL/GenBank/DDBJ whole genome shotgun (WGS) entry which is preliminary data.</text>
</comment>
<dbReference type="OrthoDB" id="4158189at2759"/>
<keyword evidence="2" id="KW-1185">Reference proteome</keyword>
<proteinExistence type="predicted"/>
<name>A0A9P8QEY9_9HYPO</name>
<evidence type="ECO:0000313" key="1">
    <source>
        <dbReference type="EMBL" id="KAH6603241.1"/>
    </source>
</evidence>
<dbReference type="EMBL" id="JAIWOZ010000007">
    <property type="protein sequence ID" value="KAH6603241.1"/>
    <property type="molecule type" value="Genomic_DNA"/>
</dbReference>
<evidence type="ECO:0000313" key="2">
    <source>
        <dbReference type="Proteomes" id="UP000827724"/>
    </source>
</evidence>
<protein>
    <submittedName>
        <fullName evidence="1">Uncharacterized protein</fullName>
    </submittedName>
</protein>
<accession>A0A9P8QEY9</accession>
<reference evidence="1" key="1">
    <citation type="submission" date="2021-08" db="EMBL/GenBank/DDBJ databases">
        <title>Chromosome-Level Trichoderma cornu-damae using Hi-C Data.</title>
        <authorList>
            <person name="Kim C.S."/>
        </authorList>
    </citation>
    <scope>NUCLEOTIDE SEQUENCE</scope>
    <source>
        <strain evidence="1">KA19-0412C</strain>
    </source>
</reference>
<dbReference type="AlphaFoldDB" id="A0A9P8QEY9"/>
<sequence>MCGPEMTNRPRGGALAALSSTDDTGRLRTICGDLAFHTPGRPESNEATHARLTPDAAYDPRALSDLRIVIHSSGDLTRRAEDCGTFRQFPFPTTADSFGTAFVELPLDKPLSLEVGNEGIIGRRVSLYSRSAPSRVVAEGIVGFNFLGTAQPVLVGHAS</sequence>
<organism evidence="1 2">
    <name type="scientific">Trichoderma cornu-damae</name>
    <dbReference type="NCBI Taxonomy" id="654480"/>
    <lineage>
        <taxon>Eukaryota</taxon>
        <taxon>Fungi</taxon>
        <taxon>Dikarya</taxon>
        <taxon>Ascomycota</taxon>
        <taxon>Pezizomycotina</taxon>
        <taxon>Sordariomycetes</taxon>
        <taxon>Hypocreomycetidae</taxon>
        <taxon>Hypocreales</taxon>
        <taxon>Hypocreaceae</taxon>
        <taxon>Trichoderma</taxon>
    </lineage>
</organism>